<keyword evidence="1" id="KW-0808">Transferase</keyword>
<feature type="region of interest" description="Disordered" evidence="8">
    <location>
        <begin position="360"/>
        <end position="409"/>
    </location>
</feature>
<feature type="region of interest" description="Disordered" evidence="8">
    <location>
        <begin position="251"/>
        <end position="329"/>
    </location>
</feature>
<name>A0ABQ5H446_9ASTR</name>
<feature type="compositionally biased region" description="Low complexity" evidence="8">
    <location>
        <begin position="44"/>
        <end position="66"/>
    </location>
</feature>
<feature type="compositionally biased region" description="Polar residues" evidence="8">
    <location>
        <begin position="86"/>
        <end position="108"/>
    </location>
</feature>
<keyword evidence="7" id="KW-0862">Zinc</keyword>
<keyword evidence="6 10" id="KW-0695">RNA-directed DNA polymerase</keyword>
<dbReference type="SUPFAM" id="SSF56672">
    <property type="entry name" value="DNA/RNA polymerases"/>
    <property type="match status" value="1"/>
</dbReference>
<dbReference type="Pfam" id="PF17917">
    <property type="entry name" value="RT_RNaseH"/>
    <property type="match status" value="1"/>
</dbReference>
<evidence type="ECO:0000256" key="7">
    <source>
        <dbReference type="PROSITE-ProRule" id="PRU00047"/>
    </source>
</evidence>
<keyword evidence="3" id="KW-0540">Nuclease</keyword>
<accession>A0ABQ5H446</accession>
<dbReference type="InterPro" id="IPR001878">
    <property type="entry name" value="Znf_CCHC"/>
</dbReference>
<feature type="compositionally biased region" description="Low complexity" evidence="8">
    <location>
        <begin position="360"/>
        <end position="403"/>
    </location>
</feature>
<feature type="region of interest" description="Disordered" evidence="8">
    <location>
        <begin position="44"/>
        <end position="108"/>
    </location>
</feature>
<protein>
    <submittedName>
        <fullName evidence="10">Reverse transcriptase domain-containing protein</fullName>
    </submittedName>
</protein>
<proteinExistence type="predicted"/>
<dbReference type="InterPro" id="IPR000477">
    <property type="entry name" value="RT_dom"/>
</dbReference>
<dbReference type="CDD" id="cd09274">
    <property type="entry name" value="RNase_HI_RT_Ty3"/>
    <property type="match status" value="1"/>
</dbReference>
<dbReference type="PANTHER" id="PTHR24559">
    <property type="entry name" value="TRANSPOSON TY3-I GAG-POL POLYPROTEIN"/>
    <property type="match status" value="1"/>
</dbReference>
<dbReference type="Pfam" id="PF08284">
    <property type="entry name" value="RVP_2"/>
    <property type="match status" value="1"/>
</dbReference>
<dbReference type="Pfam" id="PF00078">
    <property type="entry name" value="RVT_1"/>
    <property type="match status" value="1"/>
</dbReference>
<sequence length="1419" mass="156852">VMAIFVISVSSDSLKDSVGTPAGRVILFGTIPTTILDTTPSVIPPTTHIDTTPIPTVSPTIPSSPDYTPASPDYSPASDMDDIPDTPSSPTYATQFTETTLSTQRSPTTSGALRVESWFLYRDNLSPMVDLNYSSSDHFSSDDSSSSLSSSSSSETSSDSSADALSDSASSRSSSDHSLQASPSSTRSGHHFIHIEPKMIDHCHSAISERPSHDSSFASLSRKRSRSYVASVPLSSPTLGALSYVRDDLLPSPKRIRSPETATNLEDCSEDSFEPYGPSLDHIPPPPATLPFLSSTDDSSDSDIPDTPSSPTYATQFTETTLSTQRSPTTSGALRVESWFLYRDNLSLMVDLNYSSSDHFSSDDSSSSLSSSSSSETSSDSSADALSDSASSRSSSDHSLQASPSSTRSGHHLCSLVPSVHCSSAISERPSHDSSFASLSRKRSRSYVASVPLSSPTLGALSYVRDDLLPSPKRIRSPETATNLEDCSEDSFEPYVPRETGLGVDFEDESSELSRHRGTDLEMDVEVMRSGGIDIDPEIQEEIDKCFAYVDALRDREIDARVVVETIDREEIETGVRGLVEVRVNRVTHPVVGEDIPEPAQKGAVEVTYETLGDLVQRFHDHTEEIPSADMLERIGELERDNMRLRDMMDVVSQRVAWTMPNTRSGASRTREGTNEQIDRQIAGALGARNMNEGNGNGGNGNGGNGNGGNGNGGNGNRGNGNGGNGNGNGGGNGYNFRGFVPDRECIYQDFLKCQPLNFNGTEGVVRLTRWFEKMETVFHISNCPEKYQVKYASCTLLNSALTWWNSHKRTIGIEAAYAMSWAELMKLMTEVYCPRNKELVLLCTIMVPNEEDKVERFVGGLPDNIQGNVIADEPTKLQDAICVANNLMDQKLKGYARSAENKRRAYTAGNNERKGSVGSLPYCSKCKIYHAGPCTVRCRNCKRVGHMTRNCKVTVTPNTQRAPVGNQPGNEATARAYAIGGGGINPDSNVVTGTFLLNNCHACMLFDSGADRSFVSSTFSALLDVEPSTLDTNYAYHAVIVCDEKVVRIPYRDEVLIVRGDDYDGGIFGAAPVARAPYRLAPAELQELSTQLQELSDKGFIRPNSSPWGAPVLFVKKKDRSFWTCIDYRELNRLTMKNRYLLLRIDDLFDQLQGLRVYSKIDLRSNYHQLRVREKDIPKTAFRTRYGHYEFQVMSFGLTNAPAVFIDLMNRVCKLYLDRFVIVFIDNILIYSKSRKEHEGHLKLILRLLKNEELYSKFSKCDFWLSKGEKAEAAFQLLKKKLCSAPILALPEGSENFVVYCDASHKGLGAVLMQKEKVIAYASHQLKVHEKNYTTHDLELGAVVFALKMWRHYLYGTKCVVFTDHKSLQHILDQKELNMRQRRWLELLSDYDCEIRYHPGKANVVADALSRKERSKPL</sequence>
<feature type="region of interest" description="Disordered" evidence="8">
    <location>
        <begin position="136"/>
        <end position="189"/>
    </location>
</feature>
<evidence type="ECO:0000259" key="9">
    <source>
        <dbReference type="PROSITE" id="PS50158"/>
    </source>
</evidence>
<dbReference type="Gene3D" id="3.30.70.270">
    <property type="match status" value="1"/>
</dbReference>
<dbReference type="EMBL" id="BQNB010019182">
    <property type="protein sequence ID" value="GJT82591.1"/>
    <property type="molecule type" value="Genomic_DNA"/>
</dbReference>
<dbReference type="GO" id="GO:0003964">
    <property type="term" value="F:RNA-directed DNA polymerase activity"/>
    <property type="evidence" value="ECO:0007669"/>
    <property type="project" value="UniProtKB-KW"/>
</dbReference>
<comment type="caution">
    <text evidence="10">The sequence shown here is derived from an EMBL/GenBank/DDBJ whole genome shotgun (WGS) entry which is preliminary data.</text>
</comment>
<feature type="non-terminal residue" evidence="10">
    <location>
        <position position="1"/>
    </location>
</feature>
<evidence type="ECO:0000256" key="3">
    <source>
        <dbReference type="ARBA" id="ARBA00022722"/>
    </source>
</evidence>
<feature type="compositionally biased region" description="Polar residues" evidence="8">
    <location>
        <begin position="313"/>
        <end position="329"/>
    </location>
</feature>
<feature type="domain" description="CCHC-type" evidence="9">
    <location>
        <begin position="938"/>
        <end position="953"/>
    </location>
</feature>
<keyword evidence="7" id="KW-0479">Metal-binding</keyword>
<keyword evidence="4" id="KW-0255">Endonuclease</keyword>
<dbReference type="Proteomes" id="UP001151760">
    <property type="component" value="Unassembled WGS sequence"/>
</dbReference>
<keyword evidence="2" id="KW-0548">Nucleotidyltransferase</keyword>
<dbReference type="InterPro" id="IPR043502">
    <property type="entry name" value="DNA/RNA_pol_sf"/>
</dbReference>
<keyword evidence="11" id="KW-1185">Reference proteome</keyword>
<dbReference type="PANTHER" id="PTHR24559:SF427">
    <property type="entry name" value="RNA-DIRECTED DNA POLYMERASE"/>
    <property type="match status" value="1"/>
</dbReference>
<dbReference type="Gene3D" id="3.10.20.370">
    <property type="match status" value="1"/>
</dbReference>
<evidence type="ECO:0000256" key="1">
    <source>
        <dbReference type="ARBA" id="ARBA00022679"/>
    </source>
</evidence>
<reference evidence="10" key="1">
    <citation type="journal article" date="2022" name="Int. J. Mol. Sci.">
        <title>Draft Genome of Tanacetum Coccineum: Genomic Comparison of Closely Related Tanacetum-Family Plants.</title>
        <authorList>
            <person name="Yamashiro T."/>
            <person name="Shiraishi A."/>
            <person name="Nakayama K."/>
            <person name="Satake H."/>
        </authorList>
    </citation>
    <scope>NUCLEOTIDE SEQUENCE</scope>
</reference>
<evidence type="ECO:0000256" key="8">
    <source>
        <dbReference type="SAM" id="MobiDB-lite"/>
    </source>
</evidence>
<evidence type="ECO:0000256" key="6">
    <source>
        <dbReference type="ARBA" id="ARBA00022918"/>
    </source>
</evidence>
<evidence type="ECO:0000256" key="2">
    <source>
        <dbReference type="ARBA" id="ARBA00022695"/>
    </source>
</evidence>
<feature type="compositionally biased region" description="Low complexity" evidence="8">
    <location>
        <begin position="136"/>
        <end position="182"/>
    </location>
</feature>
<dbReference type="InterPro" id="IPR053134">
    <property type="entry name" value="RNA-dir_DNA_polymerase"/>
</dbReference>
<gene>
    <name evidence="10" type="ORF">Tco_1056933</name>
</gene>
<reference evidence="10" key="2">
    <citation type="submission" date="2022-01" db="EMBL/GenBank/DDBJ databases">
        <authorList>
            <person name="Yamashiro T."/>
            <person name="Shiraishi A."/>
            <person name="Satake H."/>
            <person name="Nakayama K."/>
        </authorList>
    </citation>
    <scope>NUCLEOTIDE SEQUENCE</scope>
</reference>
<keyword evidence="5" id="KW-0378">Hydrolase</keyword>
<evidence type="ECO:0000256" key="4">
    <source>
        <dbReference type="ARBA" id="ARBA00022759"/>
    </source>
</evidence>
<evidence type="ECO:0000256" key="5">
    <source>
        <dbReference type="ARBA" id="ARBA00022801"/>
    </source>
</evidence>
<dbReference type="Gene3D" id="3.10.10.10">
    <property type="entry name" value="HIV Type 1 Reverse Transcriptase, subunit A, domain 1"/>
    <property type="match status" value="1"/>
</dbReference>
<evidence type="ECO:0000313" key="10">
    <source>
        <dbReference type="EMBL" id="GJT82591.1"/>
    </source>
</evidence>
<organism evidence="10 11">
    <name type="scientific">Tanacetum coccineum</name>
    <dbReference type="NCBI Taxonomy" id="301880"/>
    <lineage>
        <taxon>Eukaryota</taxon>
        <taxon>Viridiplantae</taxon>
        <taxon>Streptophyta</taxon>
        <taxon>Embryophyta</taxon>
        <taxon>Tracheophyta</taxon>
        <taxon>Spermatophyta</taxon>
        <taxon>Magnoliopsida</taxon>
        <taxon>eudicotyledons</taxon>
        <taxon>Gunneridae</taxon>
        <taxon>Pentapetalae</taxon>
        <taxon>asterids</taxon>
        <taxon>campanulids</taxon>
        <taxon>Asterales</taxon>
        <taxon>Asteraceae</taxon>
        <taxon>Asteroideae</taxon>
        <taxon>Anthemideae</taxon>
        <taxon>Anthemidinae</taxon>
        <taxon>Tanacetum</taxon>
    </lineage>
</organism>
<feature type="region of interest" description="Disordered" evidence="8">
    <location>
        <begin position="688"/>
        <end position="725"/>
    </location>
</feature>
<dbReference type="InterPro" id="IPR041373">
    <property type="entry name" value="RT_RNaseH"/>
</dbReference>
<dbReference type="CDD" id="cd01647">
    <property type="entry name" value="RT_LTR"/>
    <property type="match status" value="1"/>
</dbReference>
<keyword evidence="7" id="KW-0863">Zinc-finger</keyword>
<evidence type="ECO:0000313" key="11">
    <source>
        <dbReference type="Proteomes" id="UP001151760"/>
    </source>
</evidence>
<feature type="compositionally biased region" description="Gly residues" evidence="8">
    <location>
        <begin position="695"/>
        <end position="725"/>
    </location>
</feature>
<dbReference type="PROSITE" id="PS50158">
    <property type="entry name" value="ZF_CCHC"/>
    <property type="match status" value="1"/>
</dbReference>
<dbReference type="InterPro" id="IPR043128">
    <property type="entry name" value="Rev_trsase/Diguanyl_cyclase"/>
</dbReference>